<dbReference type="Pfam" id="PF02397">
    <property type="entry name" value="Bac_transf"/>
    <property type="match status" value="1"/>
</dbReference>
<dbReference type="Proteomes" id="UP001454489">
    <property type="component" value="Unassembled WGS sequence"/>
</dbReference>
<evidence type="ECO:0000313" key="10">
    <source>
        <dbReference type="EMBL" id="MEQ2556671.1"/>
    </source>
</evidence>
<evidence type="ECO:0000256" key="4">
    <source>
        <dbReference type="ARBA" id="ARBA00022692"/>
    </source>
</evidence>
<name>A0ABV1HAF1_9FIRM</name>
<evidence type="ECO:0000256" key="2">
    <source>
        <dbReference type="ARBA" id="ARBA00006464"/>
    </source>
</evidence>
<dbReference type="GO" id="GO:0016740">
    <property type="term" value="F:transferase activity"/>
    <property type="evidence" value="ECO:0007669"/>
    <property type="project" value="UniProtKB-KW"/>
</dbReference>
<accession>A0ABV1HAF1</accession>
<evidence type="ECO:0000259" key="9">
    <source>
        <dbReference type="Pfam" id="PF02397"/>
    </source>
</evidence>
<dbReference type="RefSeq" id="WP_353529669.1">
    <property type="nucleotide sequence ID" value="NZ_JBBMEX010000002.1"/>
</dbReference>
<keyword evidence="4 8" id="KW-0812">Transmembrane</keyword>
<proteinExistence type="inferred from homology"/>
<comment type="subcellular location">
    <subcellularLocation>
        <location evidence="1">Membrane</location>
        <topology evidence="1">Multi-pass membrane protein</topology>
    </subcellularLocation>
</comment>
<dbReference type="Gene3D" id="3.40.50.720">
    <property type="entry name" value="NAD(P)-binding Rossmann-like Domain"/>
    <property type="match status" value="1"/>
</dbReference>
<evidence type="ECO:0000256" key="1">
    <source>
        <dbReference type="ARBA" id="ARBA00004141"/>
    </source>
</evidence>
<dbReference type="InterPro" id="IPR003362">
    <property type="entry name" value="Bact_transf"/>
</dbReference>
<evidence type="ECO:0000256" key="5">
    <source>
        <dbReference type="ARBA" id="ARBA00022989"/>
    </source>
</evidence>
<feature type="domain" description="Bacterial sugar transferase" evidence="9">
    <location>
        <begin position="257"/>
        <end position="447"/>
    </location>
</feature>
<dbReference type="PANTHER" id="PTHR30576">
    <property type="entry name" value="COLANIC BIOSYNTHESIS UDP-GLUCOSE LIPID CARRIER TRANSFERASE"/>
    <property type="match status" value="1"/>
</dbReference>
<evidence type="ECO:0000256" key="3">
    <source>
        <dbReference type="ARBA" id="ARBA00022679"/>
    </source>
</evidence>
<evidence type="ECO:0000256" key="8">
    <source>
        <dbReference type="SAM" id="Phobius"/>
    </source>
</evidence>
<comment type="caution">
    <text evidence="10">The sequence shown here is derived from an EMBL/GenBank/DDBJ whole genome shotgun (WGS) entry which is preliminary data.</text>
</comment>
<keyword evidence="6 8" id="KW-0472">Membrane</keyword>
<keyword evidence="11" id="KW-1185">Reference proteome</keyword>
<dbReference type="PANTHER" id="PTHR30576:SF10">
    <property type="entry name" value="SLL5057 PROTEIN"/>
    <property type="match status" value="1"/>
</dbReference>
<organism evidence="10 11">
    <name type="scientific">Maccoyibacter intestinihominis</name>
    <dbReference type="NCBI Taxonomy" id="3133499"/>
    <lineage>
        <taxon>Bacteria</taxon>
        <taxon>Bacillati</taxon>
        <taxon>Bacillota</taxon>
        <taxon>Clostridia</taxon>
        <taxon>Lachnospirales</taxon>
        <taxon>Lachnospiraceae</taxon>
        <taxon>Maccoyibacter</taxon>
    </lineage>
</organism>
<dbReference type="EMBL" id="JBBMEX010000002">
    <property type="protein sequence ID" value="MEQ2556671.1"/>
    <property type="molecule type" value="Genomic_DNA"/>
</dbReference>
<dbReference type="Pfam" id="PF13727">
    <property type="entry name" value="CoA_binding_3"/>
    <property type="match status" value="1"/>
</dbReference>
<sequence>MRKSNFEADTNMTDMVCDFLIGIGVVILSYLFFGRSGEFSRFFCYGFAFSVIFILEKKDAGLYDRTRFFYIDRTIKKVTFSWMVAGGILLLCILPSGEIKQDRKALIFCATLFYILFVMIALARRMQSQNRNQTRTLLVGNCEEYEKFRHFLKKTNLNLNIVGYVGDGEEPEYVGTMENLEELIREYAVEQVFFMQNIKNQDYREQIALCSRMGVSASIVMDLYQSNYGDSYVNALGTYPVITYHTVTLNVYKRSIKRSMDIIGSLVGIILSSPIMLIAAIAIKSDSPGPVIFKQTRVGKNGRHFTIYKFRTMCQDAEKKKAELQKENEVKSDLMFKMENDPRITKVGAFLRKTSIDELPQFFNILLGDMSLVGTRPPTLDEVQKYRADHWRRISIKPGLTGMWQVSGRSQITSFDEIVKLDVSYIDEWSLGLDIKILIKTVFVVLKRKGAY</sequence>
<keyword evidence="7" id="KW-0175">Coiled coil</keyword>
<dbReference type="InterPro" id="IPR017475">
    <property type="entry name" value="EPS_sugar_tfrase"/>
</dbReference>
<evidence type="ECO:0000256" key="7">
    <source>
        <dbReference type="SAM" id="Coils"/>
    </source>
</evidence>
<keyword evidence="5 8" id="KW-1133">Transmembrane helix</keyword>
<feature type="transmembrane region" description="Helical" evidence="8">
    <location>
        <begin position="105"/>
        <end position="123"/>
    </location>
</feature>
<evidence type="ECO:0000313" key="11">
    <source>
        <dbReference type="Proteomes" id="UP001454489"/>
    </source>
</evidence>
<feature type="transmembrane region" description="Helical" evidence="8">
    <location>
        <begin position="78"/>
        <end position="99"/>
    </location>
</feature>
<evidence type="ECO:0000256" key="6">
    <source>
        <dbReference type="ARBA" id="ARBA00023136"/>
    </source>
</evidence>
<reference evidence="10 11" key="1">
    <citation type="submission" date="2024-03" db="EMBL/GenBank/DDBJ databases">
        <title>Human intestinal bacterial collection.</title>
        <authorList>
            <person name="Pauvert C."/>
            <person name="Hitch T.C.A."/>
            <person name="Clavel T."/>
        </authorList>
    </citation>
    <scope>NUCLEOTIDE SEQUENCE [LARGE SCALE GENOMIC DNA]</scope>
    <source>
        <strain evidence="10 11">CLA-AA-H185</strain>
    </source>
</reference>
<comment type="similarity">
    <text evidence="2">Belongs to the bacterial sugar transferase family.</text>
</comment>
<feature type="transmembrane region" description="Helical" evidence="8">
    <location>
        <begin position="12"/>
        <end position="33"/>
    </location>
</feature>
<protein>
    <submittedName>
        <fullName evidence="10">Sugar transferase</fullName>
        <ecNumber evidence="10">2.7.8.-</ecNumber>
    </submittedName>
</protein>
<feature type="coiled-coil region" evidence="7">
    <location>
        <begin position="307"/>
        <end position="334"/>
    </location>
</feature>
<dbReference type="EC" id="2.7.8.-" evidence="10"/>
<gene>
    <name evidence="10" type="ORF">WMO43_02080</name>
</gene>
<feature type="transmembrane region" description="Helical" evidence="8">
    <location>
        <begin position="39"/>
        <end position="57"/>
    </location>
</feature>
<dbReference type="NCBIfam" id="TIGR03025">
    <property type="entry name" value="EPS_sugtrans"/>
    <property type="match status" value="1"/>
</dbReference>
<feature type="transmembrane region" description="Helical" evidence="8">
    <location>
        <begin position="262"/>
        <end position="283"/>
    </location>
</feature>
<keyword evidence="3 10" id="KW-0808">Transferase</keyword>